<evidence type="ECO:0000256" key="1">
    <source>
        <dbReference type="SAM" id="MobiDB-lite"/>
    </source>
</evidence>
<protein>
    <submittedName>
        <fullName evidence="3">Uncharacterized protein</fullName>
    </submittedName>
</protein>
<dbReference type="EMBL" id="LQOM01000016">
    <property type="protein sequence ID" value="ORV18180.1"/>
    <property type="molecule type" value="Genomic_DNA"/>
</dbReference>
<dbReference type="RefSeq" id="WP_085167734.1">
    <property type="nucleotide sequence ID" value="NZ_LQOM01000016.1"/>
</dbReference>
<dbReference type="STRING" id="28045.AWB95_05200"/>
<keyword evidence="2" id="KW-1133">Transmembrane helix</keyword>
<keyword evidence="5" id="KW-1185">Reference proteome</keyword>
<feature type="region of interest" description="Disordered" evidence="1">
    <location>
        <begin position="197"/>
        <end position="365"/>
    </location>
</feature>
<evidence type="ECO:0000313" key="6">
    <source>
        <dbReference type="Proteomes" id="UP000230971"/>
    </source>
</evidence>
<proteinExistence type="predicted"/>
<keyword evidence="2" id="KW-0812">Transmembrane</keyword>
<gene>
    <name evidence="3" type="ORF">AWB95_05200</name>
    <name evidence="4" type="ORF">CQY23_22465</name>
</gene>
<feature type="compositionally biased region" description="Pro residues" evidence="1">
    <location>
        <begin position="202"/>
        <end position="219"/>
    </location>
</feature>
<accession>A0A1X1RV60</accession>
<dbReference type="EMBL" id="PDKV01000045">
    <property type="protein sequence ID" value="PIB73877.1"/>
    <property type="molecule type" value="Genomic_DNA"/>
</dbReference>
<feature type="compositionally biased region" description="Polar residues" evidence="1">
    <location>
        <begin position="354"/>
        <end position="365"/>
    </location>
</feature>
<feature type="compositionally biased region" description="Pro residues" evidence="1">
    <location>
        <begin position="248"/>
        <end position="291"/>
    </location>
</feature>
<evidence type="ECO:0000313" key="5">
    <source>
        <dbReference type="Proteomes" id="UP000193907"/>
    </source>
</evidence>
<dbReference type="Proteomes" id="UP000193907">
    <property type="component" value="Unassembled WGS sequence"/>
</dbReference>
<evidence type="ECO:0000313" key="3">
    <source>
        <dbReference type="EMBL" id="ORV18180.1"/>
    </source>
</evidence>
<dbReference type="AlphaFoldDB" id="A0A1X1RV60"/>
<feature type="compositionally biased region" description="Gly residues" evidence="1">
    <location>
        <begin position="292"/>
        <end position="314"/>
    </location>
</feature>
<sequence>MMLRKAPLFAIRSRVEGSLARLRSGPSRIRLRWRLYAFSVPVVLVLLLAAAKMISVAVVSNSAVGDFAAHDIAALRDDVSALKSFDVFEPAKTSFADADLAVLEGRLDDASAGFQESLAHIGFAHSCPVRVNLELVTETLGDLAARAGNVQVSEQRYNSAITVVKEAPQGCFAGNDDPDVNRRRIRHEALPRLEQKVANLHKPPPSSNQESPPPSPPPDSSGGSGGQGGSGGSGGEGGSGGSGGGSGSPPPPPGEGSTPPPQQGQGSPPPSGQGPGSPPPSGQDPGSPPPQGGSGAPPAGSGGEAPPGGEGAAGEGDAINPVSPDRLPSVGSPGAAPRLGTGSGDPLDRLRTLLDNSNAYGESSE</sequence>
<dbReference type="OrthoDB" id="4641441at2"/>
<evidence type="ECO:0000256" key="2">
    <source>
        <dbReference type="SAM" id="Phobius"/>
    </source>
</evidence>
<reference evidence="4 6" key="2">
    <citation type="journal article" date="2017" name="Infect. Genet. Evol.">
        <title>The new phylogeny of the genus Mycobacterium: The old and the news.</title>
        <authorList>
            <person name="Tortoli E."/>
            <person name="Fedrizzi T."/>
            <person name="Meehan C.J."/>
            <person name="Trovato A."/>
            <person name="Grottola A."/>
            <person name="Giacobazzi E."/>
            <person name="Serpini G.F."/>
            <person name="Tagliazucchi S."/>
            <person name="Fabio A."/>
            <person name="Bettua C."/>
            <person name="Bertorelli R."/>
            <person name="Frascaro F."/>
            <person name="De Sanctis V."/>
            <person name="Pecorari M."/>
            <person name="Jousson O."/>
            <person name="Segata N."/>
            <person name="Cirillo D.M."/>
        </authorList>
    </citation>
    <scope>NUCLEOTIDE SEQUENCE [LARGE SCALE GENOMIC DNA]</scope>
    <source>
        <strain evidence="4 6">NCTC 12882</strain>
    </source>
</reference>
<evidence type="ECO:0000313" key="4">
    <source>
        <dbReference type="EMBL" id="PIB73877.1"/>
    </source>
</evidence>
<feature type="transmembrane region" description="Helical" evidence="2">
    <location>
        <begin position="33"/>
        <end position="54"/>
    </location>
</feature>
<organism evidence="3 5">
    <name type="scientific">Mycobacterium celatum</name>
    <dbReference type="NCBI Taxonomy" id="28045"/>
    <lineage>
        <taxon>Bacteria</taxon>
        <taxon>Bacillati</taxon>
        <taxon>Actinomycetota</taxon>
        <taxon>Actinomycetes</taxon>
        <taxon>Mycobacteriales</taxon>
        <taxon>Mycobacteriaceae</taxon>
        <taxon>Mycobacterium</taxon>
    </lineage>
</organism>
<dbReference type="Proteomes" id="UP000230971">
    <property type="component" value="Unassembled WGS sequence"/>
</dbReference>
<reference evidence="3 5" key="1">
    <citation type="submission" date="2016-01" db="EMBL/GenBank/DDBJ databases">
        <title>The new phylogeny of the genus Mycobacterium.</title>
        <authorList>
            <person name="Tarcisio F."/>
            <person name="Conor M."/>
            <person name="Antonella G."/>
            <person name="Elisabetta G."/>
            <person name="Giulia F.S."/>
            <person name="Sara T."/>
            <person name="Anna F."/>
            <person name="Clotilde B."/>
            <person name="Roberto B."/>
            <person name="Veronica D.S."/>
            <person name="Fabio R."/>
            <person name="Monica P."/>
            <person name="Olivier J."/>
            <person name="Enrico T."/>
            <person name="Nicola S."/>
        </authorList>
    </citation>
    <scope>NUCLEOTIDE SEQUENCE [LARGE SCALE GENOMIC DNA]</scope>
    <source>
        <strain evidence="3 5">DSM 44243</strain>
    </source>
</reference>
<name>A0A1X1RV60_MYCCE</name>
<comment type="caution">
    <text evidence="3">The sequence shown here is derived from an EMBL/GenBank/DDBJ whole genome shotgun (WGS) entry which is preliminary data.</text>
</comment>
<feature type="compositionally biased region" description="Gly residues" evidence="1">
    <location>
        <begin position="222"/>
        <end position="247"/>
    </location>
</feature>
<keyword evidence="2" id="KW-0472">Membrane</keyword>